<protein>
    <submittedName>
        <fullName evidence="1">Uncharacterized protein</fullName>
    </submittedName>
</protein>
<dbReference type="Pfam" id="PF17963">
    <property type="entry name" value="Big_9"/>
    <property type="match status" value="1"/>
</dbReference>
<name>A0A1I1NRK5_9GAMM</name>
<evidence type="ECO:0000313" key="1">
    <source>
        <dbReference type="EMBL" id="SFD00157.1"/>
    </source>
</evidence>
<dbReference type="PANTHER" id="PTHR34720">
    <property type="entry name" value="MICROCYSTIN DEPENDENT PROTEIN"/>
    <property type="match status" value="1"/>
</dbReference>
<dbReference type="Proteomes" id="UP000198862">
    <property type="component" value="Unassembled WGS sequence"/>
</dbReference>
<dbReference type="EMBL" id="FOLO01000027">
    <property type="protein sequence ID" value="SFD00157.1"/>
    <property type="molecule type" value="Genomic_DNA"/>
</dbReference>
<organism evidence="1 2">
    <name type="scientific">Pseudoalteromonas denitrificans DSM 6059</name>
    <dbReference type="NCBI Taxonomy" id="1123010"/>
    <lineage>
        <taxon>Bacteria</taxon>
        <taxon>Pseudomonadati</taxon>
        <taxon>Pseudomonadota</taxon>
        <taxon>Gammaproteobacteria</taxon>
        <taxon>Alteromonadales</taxon>
        <taxon>Pseudoalteromonadaceae</taxon>
        <taxon>Pseudoalteromonas</taxon>
    </lineage>
</organism>
<reference evidence="1 2" key="1">
    <citation type="submission" date="2016-10" db="EMBL/GenBank/DDBJ databases">
        <authorList>
            <person name="de Groot N.N."/>
        </authorList>
    </citation>
    <scope>NUCLEOTIDE SEQUENCE [LARGE SCALE GENOMIC DNA]</scope>
    <source>
        <strain evidence="1 2">DSM 6059</strain>
    </source>
</reference>
<keyword evidence="2" id="KW-1185">Reference proteome</keyword>
<dbReference type="Gene3D" id="2.60.40.2810">
    <property type="match status" value="1"/>
</dbReference>
<dbReference type="OrthoDB" id="5904383at2"/>
<gene>
    <name evidence="1" type="ORF">SAMN02745724_03151</name>
</gene>
<proteinExistence type="predicted"/>
<dbReference type="AlphaFoldDB" id="A0A1I1NRK5"/>
<accession>A0A1I1NRK5</accession>
<evidence type="ECO:0000313" key="2">
    <source>
        <dbReference type="Proteomes" id="UP000198862"/>
    </source>
</evidence>
<dbReference type="STRING" id="1123010.SAMN02745724_03151"/>
<dbReference type="PANTHER" id="PTHR34720:SF9">
    <property type="entry name" value="BLR4714 PROTEIN"/>
    <property type="match status" value="1"/>
</dbReference>
<sequence length="190" mass="20133">MVFSNNLTVDSLEVKSGDNYTFDGLKITPLANFNGLLTINAQAKKGELKSDAFVIKVQVSSINDLPIAKADTVSVIQGSSANVIDVLSNDTDIDNDTLTVKSFNYTGTGKISISDNKLVYTPKAGFTGAETLTYQVTDTNQGISSGSVSITVQKKSTTDESKKSSGGSLGFLLSLLFIGLGRARFKGIMK</sequence>
<dbReference type="RefSeq" id="WP_091986281.1">
    <property type="nucleotide sequence ID" value="NZ_FOLO01000027.1"/>
</dbReference>